<dbReference type="RefSeq" id="WP_085238117.1">
    <property type="nucleotide sequence ID" value="NZ_CP020773.1"/>
</dbReference>
<dbReference type="Proteomes" id="UP000242864">
    <property type="component" value="Chromosome"/>
</dbReference>
<evidence type="ECO:0000313" key="2">
    <source>
        <dbReference type="EMBL" id="ARJ51666.1"/>
    </source>
</evidence>
<dbReference type="InterPro" id="IPR019986">
    <property type="entry name" value="YloV-like"/>
</dbReference>
<dbReference type="PANTHER" id="PTHR33434:SF4">
    <property type="entry name" value="PHOSPHATASE PROTEIN"/>
    <property type="match status" value="1"/>
</dbReference>
<dbReference type="EMBL" id="CP020773">
    <property type="protein sequence ID" value="ARJ51666.1"/>
    <property type="molecule type" value="Genomic_DNA"/>
</dbReference>
<dbReference type="InterPro" id="IPR004007">
    <property type="entry name" value="DhaL_dom"/>
</dbReference>
<name>A0AAC9RQ44_9STAP</name>
<dbReference type="InterPro" id="IPR048394">
    <property type="entry name" value="FakA-like_M"/>
</dbReference>
<proteinExistence type="predicted"/>
<dbReference type="SUPFAM" id="SSF101473">
    <property type="entry name" value="DhaL-like"/>
    <property type="match status" value="1"/>
</dbReference>
<gene>
    <name evidence="2" type="ORF">B5P37_10260</name>
</gene>
<dbReference type="Pfam" id="PF13684">
    <property type="entry name" value="FakA-like_C"/>
    <property type="match status" value="1"/>
</dbReference>
<dbReference type="Gene3D" id="1.25.40.340">
    <property type="match status" value="1"/>
</dbReference>
<organism evidence="2 3">
    <name type="scientific">Staphylococcus lutrae</name>
    <dbReference type="NCBI Taxonomy" id="155085"/>
    <lineage>
        <taxon>Bacteria</taxon>
        <taxon>Bacillati</taxon>
        <taxon>Bacillota</taxon>
        <taxon>Bacilli</taxon>
        <taxon>Bacillales</taxon>
        <taxon>Staphylococcaceae</taxon>
        <taxon>Staphylococcus</taxon>
    </lineage>
</organism>
<evidence type="ECO:0000259" key="1">
    <source>
        <dbReference type="PROSITE" id="PS51480"/>
    </source>
</evidence>
<keyword evidence="3" id="KW-1185">Reference proteome</keyword>
<dbReference type="GO" id="GO:0004371">
    <property type="term" value="F:glycerone kinase activity"/>
    <property type="evidence" value="ECO:0007669"/>
    <property type="project" value="InterPro"/>
</dbReference>
<accession>A0AAC9RQ44</accession>
<dbReference type="InterPro" id="IPR036117">
    <property type="entry name" value="DhaL_dom_sf"/>
</dbReference>
<dbReference type="NCBIfam" id="TIGR03599">
    <property type="entry name" value="YloV"/>
    <property type="match status" value="1"/>
</dbReference>
<dbReference type="PANTHER" id="PTHR33434">
    <property type="entry name" value="DEGV DOMAIN-CONTAINING PROTEIN DR_1986-RELATED"/>
    <property type="match status" value="1"/>
</dbReference>
<protein>
    <recommendedName>
        <fullName evidence="1">DhaL domain-containing protein</fullName>
    </recommendedName>
</protein>
<sequence>MVTKINGNLFADMIIQGAQNLSNNADMVDALNVYPVPDGDTGTNMNLSMTSGREEVQAHLTAHIGDLGKAFSKGLLMGARGNSGVILSQIFRGFSKALEDKAEIDAKQFAESFDAGVKTAYKAVMKPVEGTILTVAKEAGHAAMAKASETDDCLEVMMHVYKEAQKALENTPNLLPVLKEVGVVDSGGKGLTLVYEGFLKAMRGEKIEAETSKVDQDTFFNDQHDFHGVMDTEDIVYGYCTEMMVRFQSGKKPFDEADFRTEMSRFGDSLLVISDDEIVKVHVHTETPGEVFSFGQKYGELIKVKAENMREQHRELLRKEAVTHSRSKKEAAEKQQTVETAIITISMGEGITELFKSMGATHIISGGQTMNPSTEDIVKVINESGCKRAIILPNNKNIQMASQQAADIVDAETVIIPTRTIPQGMAALFHYDDSEDMATNKEAMTAAIKDVKSGAMTYAVRDTKIEGIEIEKDAFIGLIEDKIVASDRDKKNVLQQTLESMLNDDSEILTIITGEEADADLTAWIETFVETQYEEVEIEVQNGQQPIYPYLFAVE</sequence>
<dbReference type="SMART" id="SM01120">
    <property type="entry name" value="Dak2"/>
    <property type="match status" value="1"/>
</dbReference>
<dbReference type="AlphaFoldDB" id="A0AAC9RQ44"/>
<dbReference type="InterPro" id="IPR050270">
    <property type="entry name" value="DegV_domain_contain"/>
</dbReference>
<dbReference type="PROSITE" id="PS51480">
    <property type="entry name" value="DHAL"/>
    <property type="match status" value="1"/>
</dbReference>
<dbReference type="SMART" id="SM01121">
    <property type="entry name" value="Dak1_2"/>
    <property type="match status" value="1"/>
</dbReference>
<dbReference type="NCBIfam" id="NF038248">
    <property type="entry name" value="FakA_VfrB"/>
    <property type="match status" value="1"/>
</dbReference>
<dbReference type="Pfam" id="PF02734">
    <property type="entry name" value="Dak2"/>
    <property type="match status" value="1"/>
</dbReference>
<reference evidence="2 3" key="1">
    <citation type="submission" date="2017-04" db="EMBL/GenBank/DDBJ databases">
        <authorList>
            <person name="Veseli I.A."/>
            <person name="Tang C."/>
            <person name="Pombert J.-F."/>
        </authorList>
    </citation>
    <scope>NUCLEOTIDE SEQUENCE [LARGE SCALE GENOMIC DNA]</scope>
    <source>
        <strain evidence="2 3">ATCC 700373</strain>
    </source>
</reference>
<dbReference type="KEGG" id="slz:B5P37_10260"/>
<dbReference type="GO" id="GO:0006071">
    <property type="term" value="P:glycerol metabolic process"/>
    <property type="evidence" value="ECO:0007669"/>
    <property type="project" value="InterPro"/>
</dbReference>
<dbReference type="Pfam" id="PF21645">
    <property type="entry name" value="FakA-like_M"/>
    <property type="match status" value="1"/>
</dbReference>
<dbReference type="InterPro" id="IPR033470">
    <property type="entry name" value="FakA-like_C"/>
</dbReference>
<feature type="domain" description="DhaL" evidence="1">
    <location>
        <begin position="8"/>
        <end position="200"/>
    </location>
</feature>
<evidence type="ECO:0000313" key="3">
    <source>
        <dbReference type="Proteomes" id="UP000242864"/>
    </source>
</evidence>